<dbReference type="PROSITE" id="PS01068">
    <property type="entry name" value="OMPA_1"/>
    <property type="match status" value="1"/>
</dbReference>
<dbReference type="PANTHER" id="PTHR30329:SF21">
    <property type="entry name" value="LIPOPROTEIN YIAD-RELATED"/>
    <property type="match status" value="1"/>
</dbReference>
<dbReference type="InterPro" id="IPR036737">
    <property type="entry name" value="OmpA-like_sf"/>
</dbReference>
<keyword evidence="3" id="KW-0998">Cell outer membrane</keyword>
<evidence type="ECO:0000256" key="3">
    <source>
        <dbReference type="ARBA" id="ARBA00023237"/>
    </source>
</evidence>
<reference evidence="7" key="1">
    <citation type="journal article" date="2015" name="PeerJ">
        <title>First genomic representation of candidate bacterial phylum KSB3 points to enhanced environmental sensing as a trigger of wastewater bulking.</title>
        <authorList>
            <person name="Sekiguchi Y."/>
            <person name="Ohashi A."/>
            <person name="Parks D.H."/>
            <person name="Yamauchi T."/>
            <person name="Tyson G.W."/>
            <person name="Hugenholtz P."/>
        </authorList>
    </citation>
    <scope>NUCLEOTIDE SEQUENCE [LARGE SCALE GENOMIC DNA]</scope>
</reference>
<dbReference type="Proteomes" id="UP000030661">
    <property type="component" value="Unassembled WGS sequence"/>
</dbReference>
<keyword evidence="2 4" id="KW-0472">Membrane</keyword>
<evidence type="ECO:0000256" key="5">
    <source>
        <dbReference type="SAM" id="SignalP"/>
    </source>
</evidence>
<dbReference type="Pfam" id="PF00691">
    <property type="entry name" value="OmpA"/>
    <property type="match status" value="1"/>
</dbReference>
<protein>
    <recommendedName>
        <fullName evidence="6">OmpA-like domain-containing protein</fullName>
    </recommendedName>
</protein>
<dbReference type="InterPro" id="IPR050330">
    <property type="entry name" value="Bact_OuterMem_StrucFunc"/>
</dbReference>
<evidence type="ECO:0000256" key="4">
    <source>
        <dbReference type="PROSITE-ProRule" id="PRU00473"/>
    </source>
</evidence>
<dbReference type="GO" id="GO:0009279">
    <property type="term" value="C:cell outer membrane"/>
    <property type="evidence" value="ECO:0007669"/>
    <property type="project" value="UniProtKB-SubCell"/>
</dbReference>
<dbReference type="AlphaFoldDB" id="A0A081C9L3"/>
<dbReference type="SUPFAM" id="SSF103088">
    <property type="entry name" value="OmpA-like"/>
    <property type="match status" value="1"/>
</dbReference>
<feature type="chain" id="PRO_5001755627" description="OmpA-like domain-containing protein" evidence="5">
    <location>
        <begin position="28"/>
        <end position="210"/>
    </location>
</feature>
<keyword evidence="5" id="KW-0732">Signal</keyword>
<dbReference type="CDD" id="cd07185">
    <property type="entry name" value="OmpA_C-like"/>
    <property type="match status" value="1"/>
</dbReference>
<keyword evidence="8" id="KW-1185">Reference proteome</keyword>
<evidence type="ECO:0000256" key="1">
    <source>
        <dbReference type="ARBA" id="ARBA00004442"/>
    </source>
</evidence>
<dbReference type="PROSITE" id="PS51123">
    <property type="entry name" value="OMPA_2"/>
    <property type="match status" value="1"/>
</dbReference>
<name>A0A081C9L3_VECG1</name>
<feature type="domain" description="OmpA-like" evidence="6">
    <location>
        <begin position="93"/>
        <end position="210"/>
    </location>
</feature>
<dbReference type="eggNOG" id="COG2885">
    <property type="taxonomic scope" value="Bacteria"/>
</dbReference>
<evidence type="ECO:0000259" key="6">
    <source>
        <dbReference type="PROSITE" id="PS51123"/>
    </source>
</evidence>
<dbReference type="Gene3D" id="3.30.1330.60">
    <property type="entry name" value="OmpA-like domain"/>
    <property type="match status" value="1"/>
</dbReference>
<dbReference type="HOGENOM" id="CLU_016890_5_2_0"/>
<evidence type="ECO:0000313" key="8">
    <source>
        <dbReference type="Proteomes" id="UP000030661"/>
    </source>
</evidence>
<sequence length="210" mass="23146">MQKVRCYLMLSLCALWFLVQVPHPAWSQESGKAEDQLKFPQTKEEILDALGKMPAEFPVKGLGALPSSGNDQSLFGGGGRTRGLGAIVEDEQTLAQAPKAMALILFDYDSAEIKAESLPLLELYGNVLQGELQDAVMLIGGHTDSIGSDEYNLTLSQKRAEAIKHFLVKEFEIAGNRLLVKSYGESKPIADNETDEGRAHNRRVEFIRIQ</sequence>
<dbReference type="PRINTS" id="PR01021">
    <property type="entry name" value="OMPADOMAIN"/>
</dbReference>
<dbReference type="STRING" id="1499967.U27_01168"/>
<accession>A0A081C9L3</accession>
<gene>
    <name evidence="7" type="ORF">U27_01168</name>
</gene>
<dbReference type="PANTHER" id="PTHR30329">
    <property type="entry name" value="STATOR ELEMENT OF FLAGELLAR MOTOR COMPLEX"/>
    <property type="match status" value="1"/>
</dbReference>
<proteinExistence type="predicted"/>
<feature type="signal peptide" evidence="5">
    <location>
        <begin position="1"/>
        <end position="27"/>
    </location>
</feature>
<evidence type="ECO:0000256" key="2">
    <source>
        <dbReference type="ARBA" id="ARBA00023136"/>
    </source>
</evidence>
<dbReference type="EMBL" id="DF820478">
    <property type="protein sequence ID" value="GAK61268.1"/>
    <property type="molecule type" value="Genomic_DNA"/>
</dbReference>
<comment type="subcellular location">
    <subcellularLocation>
        <location evidence="1">Cell outer membrane</location>
    </subcellularLocation>
</comment>
<dbReference type="InterPro" id="IPR006664">
    <property type="entry name" value="OMP_bac"/>
</dbReference>
<dbReference type="InterPro" id="IPR006665">
    <property type="entry name" value="OmpA-like"/>
</dbReference>
<organism evidence="7">
    <name type="scientific">Vecturithrix granuli</name>
    <dbReference type="NCBI Taxonomy" id="1499967"/>
    <lineage>
        <taxon>Bacteria</taxon>
        <taxon>Candidatus Moduliflexota</taxon>
        <taxon>Candidatus Vecturitrichia</taxon>
        <taxon>Candidatus Vecturitrichales</taxon>
        <taxon>Candidatus Vecturitrichaceae</taxon>
        <taxon>Candidatus Vecturithrix</taxon>
    </lineage>
</organism>
<evidence type="ECO:0000313" key="7">
    <source>
        <dbReference type="EMBL" id="GAK61268.1"/>
    </source>
</evidence>
<dbReference type="InterPro" id="IPR006690">
    <property type="entry name" value="OMPA-like_CS"/>
</dbReference>